<reference evidence="1" key="1">
    <citation type="journal article" date="2015" name="Nature">
        <title>Complex archaea that bridge the gap between prokaryotes and eukaryotes.</title>
        <authorList>
            <person name="Spang A."/>
            <person name="Saw J.H."/>
            <person name="Jorgensen S.L."/>
            <person name="Zaremba-Niedzwiedzka K."/>
            <person name="Martijn J."/>
            <person name="Lind A.E."/>
            <person name="van Eijk R."/>
            <person name="Schleper C."/>
            <person name="Guy L."/>
            <person name="Ettema T.J."/>
        </authorList>
    </citation>
    <scope>NUCLEOTIDE SEQUENCE</scope>
</reference>
<proteinExistence type="predicted"/>
<dbReference type="EMBL" id="LAZR01042614">
    <property type="protein sequence ID" value="KKL09102.1"/>
    <property type="molecule type" value="Genomic_DNA"/>
</dbReference>
<protein>
    <submittedName>
        <fullName evidence="1">Uncharacterized protein</fullName>
    </submittedName>
</protein>
<accession>A0A0F9B5K5</accession>
<name>A0A0F9B5K5_9ZZZZ</name>
<comment type="caution">
    <text evidence="1">The sequence shown here is derived from an EMBL/GenBank/DDBJ whole genome shotgun (WGS) entry which is preliminary data.</text>
</comment>
<dbReference type="AlphaFoldDB" id="A0A0F9B5K5"/>
<evidence type="ECO:0000313" key="1">
    <source>
        <dbReference type="EMBL" id="KKL09102.1"/>
    </source>
</evidence>
<sequence>MTIEYRLVTVRPEYEDGSPRERVYPKRDLQHAEQGLKDWVRALDRYRQSWLVAWPGHIETRDVTPWVRVTQSAAVDWSSQ</sequence>
<gene>
    <name evidence="1" type="ORF">LCGC14_2569250</name>
</gene>
<organism evidence="1">
    <name type="scientific">marine sediment metagenome</name>
    <dbReference type="NCBI Taxonomy" id="412755"/>
    <lineage>
        <taxon>unclassified sequences</taxon>
        <taxon>metagenomes</taxon>
        <taxon>ecological metagenomes</taxon>
    </lineage>
</organism>